<feature type="transmembrane region" description="Helical" evidence="6">
    <location>
        <begin position="321"/>
        <end position="341"/>
    </location>
</feature>
<evidence type="ECO:0000256" key="3">
    <source>
        <dbReference type="ARBA" id="ARBA00022692"/>
    </source>
</evidence>
<dbReference type="InterPro" id="IPR003838">
    <property type="entry name" value="ABC3_permease_C"/>
</dbReference>
<feature type="transmembrane region" description="Helical" evidence="6">
    <location>
        <begin position="229"/>
        <end position="254"/>
    </location>
</feature>
<feature type="transmembrane region" description="Helical" evidence="6">
    <location>
        <begin position="362"/>
        <end position="380"/>
    </location>
</feature>
<dbReference type="Pfam" id="PF02687">
    <property type="entry name" value="FtsX"/>
    <property type="match status" value="1"/>
</dbReference>
<protein>
    <recommendedName>
        <fullName evidence="7">ABC3 transporter permease C-terminal domain-containing protein</fullName>
    </recommendedName>
</protein>
<keyword evidence="9" id="KW-1185">Reference proteome</keyword>
<evidence type="ECO:0000256" key="6">
    <source>
        <dbReference type="SAM" id="Phobius"/>
    </source>
</evidence>
<feature type="transmembrane region" description="Helical" evidence="6">
    <location>
        <begin position="705"/>
        <end position="731"/>
    </location>
</feature>
<evidence type="ECO:0000313" key="8">
    <source>
        <dbReference type="EMBL" id="MCV2232073.1"/>
    </source>
</evidence>
<evidence type="ECO:0000256" key="5">
    <source>
        <dbReference type="ARBA" id="ARBA00023136"/>
    </source>
</evidence>
<dbReference type="RefSeq" id="WP_263608238.1">
    <property type="nucleotide sequence ID" value="NZ_JAOVQM010000003.1"/>
</dbReference>
<feature type="transmembrane region" description="Helical" evidence="6">
    <location>
        <begin position="386"/>
        <end position="411"/>
    </location>
</feature>
<feature type="transmembrane region" description="Helical" evidence="6">
    <location>
        <begin position="275"/>
        <end position="301"/>
    </location>
</feature>
<accession>A0ABT2Y5R5</accession>
<keyword evidence="4 6" id="KW-1133">Transmembrane helix</keyword>
<dbReference type="EMBL" id="JAOVQM010000003">
    <property type="protein sequence ID" value="MCV2232073.1"/>
    <property type="molecule type" value="Genomic_DNA"/>
</dbReference>
<gene>
    <name evidence="8" type="ORF">N7548_04440</name>
</gene>
<feature type="transmembrane region" description="Helical" evidence="6">
    <location>
        <begin position="751"/>
        <end position="769"/>
    </location>
</feature>
<keyword evidence="3 6" id="KW-0812">Transmembrane</keyword>
<feature type="domain" description="ABC3 transporter permease C-terminal" evidence="7">
    <location>
        <begin position="662"/>
        <end position="778"/>
    </location>
</feature>
<feature type="transmembrane region" description="Helical" evidence="6">
    <location>
        <begin position="432"/>
        <end position="451"/>
    </location>
</feature>
<dbReference type="Proteomes" id="UP001177160">
    <property type="component" value="Unassembled WGS sequence"/>
</dbReference>
<evidence type="ECO:0000256" key="1">
    <source>
        <dbReference type="ARBA" id="ARBA00004651"/>
    </source>
</evidence>
<organism evidence="8 9">
    <name type="scientific">Paracholeplasma manati</name>
    <dbReference type="NCBI Taxonomy" id="591373"/>
    <lineage>
        <taxon>Bacteria</taxon>
        <taxon>Bacillati</taxon>
        <taxon>Mycoplasmatota</taxon>
        <taxon>Mollicutes</taxon>
        <taxon>Acholeplasmatales</taxon>
        <taxon>Acholeplasmataceae</taxon>
        <taxon>Paracholeplasma</taxon>
    </lineage>
</organism>
<sequence>MLLSFTFLMVVLTLAFTMNDVLTDYYIYRYERQSEHIDLEMTIGSNASARYFSTRTLDDNYSGDYAKVFKVDVLAEDASYITVFATSEVDFGLLYGTNYTLNDHEIILTETSAKTHHVGVSESLTLSLGTTQKTFIVKAIVPDYGVFQGDKGFILHDPHVALFIQAMFPSLANLPTSFFIHLNNTVYFDTDDVSQTIDTVSTIDAYQTLDYKVSIPIPYIKQLINRAVALFQMMLLFIGITVVLLIQTTYALVFREKEQMLSIIKLLGGSLWFGSFIWLVELLILYLPAALLSYGLAYGIIQVGMQLLMPGLAYHLSILPILYSLGILTIIFMVTVLYHVMLWQSKTEVSRLKVMPDRKVSTWIHLSLVGLSLLTYALLYETLWMTIVKLFLVISMTYSLVILMHRGWLFCTKYLKETPYPYLLKISYHKRTLYRFLWLSLATLVTVMLLFETTGYIKHKATVIRNEYQADLVMSNVLTSTQQIQLEVLAHDAVTSAIPIGIYRNVNIDAGNQVFQAVYMLDPLEIPNYFGMTHNQDLQTFQDATEPAIWLPMRYHAVYGVEIHDQVTLNLNAAHPNLNFKVLGFFDEAVGNTAFINLHRVSGYEDIKQTHILINTDDPTTVKADLIDQYSAKLYYVNDFQQSAIALSKEVILSMNYATYVTFIILAGLLVSMMNQGLILFGELKPSYVRASVLGLSESMLKKHLWFEGVIQILTLSLSTIGTVLLLNPLIKPLLMLFDEYENIVFNPVDIFIGWLMGILMLLITRLAYIRGIRHLKPSDVLKMHQID</sequence>
<proteinExistence type="predicted"/>
<reference evidence="8" key="1">
    <citation type="submission" date="2022-09" db="EMBL/GenBank/DDBJ databases">
        <title>Novel Mycoplasma species identified in domestic and wild animals.</title>
        <authorList>
            <person name="Volokhov D.V."/>
            <person name="Furtak V.A."/>
            <person name="Zagorodnyaya T.A."/>
        </authorList>
    </citation>
    <scope>NUCLEOTIDE SEQUENCE</scope>
    <source>
        <strain evidence="8">Oakley</strain>
    </source>
</reference>
<evidence type="ECO:0000256" key="4">
    <source>
        <dbReference type="ARBA" id="ARBA00022989"/>
    </source>
</evidence>
<feature type="transmembrane region" description="Helical" evidence="6">
    <location>
        <begin position="657"/>
        <end position="684"/>
    </location>
</feature>
<keyword evidence="2" id="KW-1003">Cell membrane</keyword>
<comment type="caution">
    <text evidence="8">The sequence shown here is derived from an EMBL/GenBank/DDBJ whole genome shotgun (WGS) entry which is preliminary data.</text>
</comment>
<evidence type="ECO:0000313" key="9">
    <source>
        <dbReference type="Proteomes" id="UP001177160"/>
    </source>
</evidence>
<evidence type="ECO:0000256" key="2">
    <source>
        <dbReference type="ARBA" id="ARBA00022475"/>
    </source>
</evidence>
<name>A0ABT2Y5R5_9MOLU</name>
<evidence type="ECO:0000259" key="7">
    <source>
        <dbReference type="Pfam" id="PF02687"/>
    </source>
</evidence>
<keyword evidence="5 6" id="KW-0472">Membrane</keyword>
<comment type="subcellular location">
    <subcellularLocation>
        <location evidence="1">Cell membrane</location>
        <topology evidence="1">Multi-pass membrane protein</topology>
    </subcellularLocation>
</comment>